<organism evidence="2 3">
    <name type="scientific">Pleurotus ostreatus (strain PC15)</name>
    <name type="common">Oyster mushroom</name>
    <dbReference type="NCBI Taxonomy" id="1137138"/>
    <lineage>
        <taxon>Eukaryota</taxon>
        <taxon>Fungi</taxon>
        <taxon>Dikarya</taxon>
        <taxon>Basidiomycota</taxon>
        <taxon>Agaricomycotina</taxon>
        <taxon>Agaricomycetes</taxon>
        <taxon>Agaricomycetidae</taxon>
        <taxon>Agaricales</taxon>
        <taxon>Pleurotineae</taxon>
        <taxon>Pleurotaceae</taxon>
        <taxon>Pleurotus</taxon>
    </lineage>
</organism>
<dbReference type="VEuPathDB" id="FungiDB:PLEOSDRAFT_1106767"/>
<feature type="region of interest" description="Disordered" evidence="1">
    <location>
        <begin position="1"/>
        <end position="29"/>
    </location>
</feature>
<protein>
    <submittedName>
        <fullName evidence="2">Uncharacterized protein</fullName>
    </submittedName>
</protein>
<proteinExistence type="predicted"/>
<dbReference type="Proteomes" id="UP000027073">
    <property type="component" value="Unassembled WGS sequence"/>
</dbReference>
<accession>A0A067NG02</accession>
<evidence type="ECO:0000313" key="3">
    <source>
        <dbReference type="Proteomes" id="UP000027073"/>
    </source>
</evidence>
<evidence type="ECO:0000256" key="1">
    <source>
        <dbReference type="SAM" id="MobiDB-lite"/>
    </source>
</evidence>
<gene>
    <name evidence="2" type="ORF">PLEOSDRAFT_1106767</name>
</gene>
<reference evidence="3" key="1">
    <citation type="journal article" date="2014" name="Proc. Natl. Acad. Sci. U.S.A.">
        <title>Extensive sampling of basidiomycete genomes demonstrates inadequacy of the white-rot/brown-rot paradigm for wood decay fungi.</title>
        <authorList>
            <person name="Riley R."/>
            <person name="Salamov A.A."/>
            <person name="Brown D.W."/>
            <person name="Nagy L.G."/>
            <person name="Floudas D."/>
            <person name="Held B.W."/>
            <person name="Levasseur A."/>
            <person name="Lombard V."/>
            <person name="Morin E."/>
            <person name="Otillar R."/>
            <person name="Lindquist E.A."/>
            <person name="Sun H."/>
            <person name="LaButti K.M."/>
            <person name="Schmutz J."/>
            <person name="Jabbour D."/>
            <person name="Luo H."/>
            <person name="Baker S.E."/>
            <person name="Pisabarro A.G."/>
            <person name="Walton J.D."/>
            <person name="Blanchette R.A."/>
            <person name="Henrissat B."/>
            <person name="Martin F."/>
            <person name="Cullen D."/>
            <person name="Hibbett D.S."/>
            <person name="Grigoriev I.V."/>
        </authorList>
    </citation>
    <scope>NUCLEOTIDE SEQUENCE [LARGE SCALE GENOMIC DNA]</scope>
    <source>
        <strain evidence="3">PC15</strain>
    </source>
</reference>
<dbReference type="InParanoid" id="A0A067NG02"/>
<dbReference type="EMBL" id="KL198010">
    <property type="protein sequence ID" value="KDQ25875.1"/>
    <property type="molecule type" value="Genomic_DNA"/>
</dbReference>
<name>A0A067NG02_PLEO1</name>
<sequence>MRKNPNSHTFPETKSSMSSISRSATEDSISPRQQAFVLLPDLQVPMHRASFALTFVSVELIRSMGRAHATTNPYKDVFIPSSPFVVRAILSRAKVGATLGTVLRQCTHRGSTGIEVDAVVTGAGVGFGRDS</sequence>
<dbReference type="AlphaFoldDB" id="A0A067NG02"/>
<dbReference type="HOGENOM" id="CLU_1928470_0_0_1"/>
<evidence type="ECO:0000313" key="2">
    <source>
        <dbReference type="EMBL" id="KDQ25875.1"/>
    </source>
</evidence>